<dbReference type="InterPro" id="IPR036866">
    <property type="entry name" value="RibonucZ/Hydroxyglut_hydro"/>
</dbReference>
<dbReference type="Gene3D" id="3.60.15.10">
    <property type="entry name" value="Ribonuclease Z/Hydroxyacylglutathione hydrolase-like"/>
    <property type="match status" value="1"/>
</dbReference>
<dbReference type="RefSeq" id="WP_109265545.1">
    <property type="nucleotide sequence ID" value="NZ_QEWP01000016.1"/>
</dbReference>
<reference evidence="2 3" key="1">
    <citation type="submission" date="2018-05" db="EMBL/GenBank/DDBJ databases">
        <title>Marinilabilia rubrum sp. nov., isolated from saltern sediment.</title>
        <authorList>
            <person name="Zhang R."/>
        </authorList>
    </citation>
    <scope>NUCLEOTIDE SEQUENCE [LARGE SCALE GENOMIC DNA]</scope>
    <source>
        <strain evidence="2 3">WTE16</strain>
    </source>
</reference>
<dbReference type="EMBL" id="QEWP01000016">
    <property type="protein sequence ID" value="PWD98334.1"/>
    <property type="molecule type" value="Genomic_DNA"/>
</dbReference>
<accession>A0A2U2B5M2</accession>
<gene>
    <name evidence="2" type="ORF">DDZ16_16290</name>
</gene>
<evidence type="ECO:0000313" key="3">
    <source>
        <dbReference type="Proteomes" id="UP000244956"/>
    </source>
</evidence>
<evidence type="ECO:0000259" key="1">
    <source>
        <dbReference type="SMART" id="SM00849"/>
    </source>
</evidence>
<evidence type="ECO:0000313" key="2">
    <source>
        <dbReference type="EMBL" id="PWD98334.1"/>
    </source>
</evidence>
<sequence>MKVTLLGTGTSMGVPMIACDCKVCKSKDPRDKRLRSSVKIEMGNHVIVVDAGPDFRQQMLASQTKKLDAILFTHEHKDHTAGLDDVRAFNWINRQAVNLYGEEPTLNALKNEFSYAFKAMDEKYPGAPELVLNKIERRPFPLFGEEILPIRVYHHKMPVLGFRIRNFSYITDASYIPDESIEKLKGSKVLVINGLRIKNHISHFNLEQALVMIEQINPEKAYITHMSHNIGLHAETSEKLPPNVFLGQDGLEIDL</sequence>
<dbReference type="OrthoDB" id="9781189at2"/>
<dbReference type="InterPro" id="IPR001279">
    <property type="entry name" value="Metallo-B-lactamas"/>
</dbReference>
<dbReference type="SUPFAM" id="SSF56281">
    <property type="entry name" value="Metallo-hydrolase/oxidoreductase"/>
    <property type="match status" value="1"/>
</dbReference>
<dbReference type="Proteomes" id="UP000244956">
    <property type="component" value="Unassembled WGS sequence"/>
</dbReference>
<comment type="caution">
    <text evidence="2">The sequence shown here is derived from an EMBL/GenBank/DDBJ whole genome shotgun (WGS) entry which is preliminary data.</text>
</comment>
<dbReference type="AlphaFoldDB" id="A0A2U2B5M2"/>
<organism evidence="2 3">
    <name type="scientific">Marinilabilia rubra</name>
    <dbReference type="NCBI Taxonomy" id="2162893"/>
    <lineage>
        <taxon>Bacteria</taxon>
        <taxon>Pseudomonadati</taxon>
        <taxon>Bacteroidota</taxon>
        <taxon>Bacteroidia</taxon>
        <taxon>Marinilabiliales</taxon>
        <taxon>Marinilabiliaceae</taxon>
        <taxon>Marinilabilia</taxon>
    </lineage>
</organism>
<dbReference type="PANTHER" id="PTHR42663:SF6">
    <property type="entry name" value="HYDROLASE C777.06C-RELATED"/>
    <property type="match status" value="1"/>
</dbReference>
<dbReference type="PANTHER" id="PTHR42663">
    <property type="entry name" value="HYDROLASE C777.06C-RELATED-RELATED"/>
    <property type="match status" value="1"/>
</dbReference>
<proteinExistence type="predicted"/>
<dbReference type="SMART" id="SM00849">
    <property type="entry name" value="Lactamase_B"/>
    <property type="match status" value="1"/>
</dbReference>
<name>A0A2U2B5M2_9BACT</name>
<dbReference type="GO" id="GO:0016787">
    <property type="term" value="F:hydrolase activity"/>
    <property type="evidence" value="ECO:0007669"/>
    <property type="project" value="UniProtKB-KW"/>
</dbReference>
<keyword evidence="2" id="KW-0378">Hydrolase</keyword>
<dbReference type="CDD" id="cd16279">
    <property type="entry name" value="metallo-hydrolase-like_MBL-fold"/>
    <property type="match status" value="1"/>
</dbReference>
<dbReference type="Pfam" id="PF12706">
    <property type="entry name" value="Lactamase_B_2"/>
    <property type="match status" value="1"/>
</dbReference>
<keyword evidence="3" id="KW-1185">Reference proteome</keyword>
<protein>
    <submittedName>
        <fullName evidence="2">MBL fold metallo-hydrolase</fullName>
    </submittedName>
</protein>
<feature type="domain" description="Metallo-beta-lactamase" evidence="1">
    <location>
        <begin position="34"/>
        <end position="225"/>
    </location>
</feature>